<evidence type="ECO:0008006" key="5">
    <source>
        <dbReference type="Google" id="ProtNLM"/>
    </source>
</evidence>
<dbReference type="EMBL" id="CP020867">
    <property type="protein sequence ID" value="ARJ55874.1"/>
    <property type="molecule type" value="Genomic_DNA"/>
</dbReference>
<dbReference type="KEGG" id="ccun:CCUN_0218"/>
<name>A0A1W6BUX3_9BACT</name>
<keyword evidence="1" id="KW-0175">Coiled coil</keyword>
<keyword evidence="2" id="KW-0812">Transmembrane</keyword>
<reference evidence="3 4" key="1">
    <citation type="submission" date="2017-04" db="EMBL/GenBank/DDBJ databases">
        <title>Complete genome sequence of the Campylobacter cuniculorum type strain LMG24588.</title>
        <authorList>
            <person name="Miller W.G."/>
            <person name="Yee E."/>
            <person name="Revez J."/>
            <person name="Bono J.L."/>
            <person name="Rossi M."/>
        </authorList>
    </citation>
    <scope>NUCLEOTIDE SEQUENCE [LARGE SCALE GENOMIC DNA]</scope>
    <source>
        <strain evidence="3 4">LMG 24588</strain>
    </source>
</reference>
<organism evidence="3 4">
    <name type="scientific">Campylobacter cuniculorum DSM 23162 = LMG 24588</name>
    <dbReference type="NCBI Taxonomy" id="1121267"/>
    <lineage>
        <taxon>Bacteria</taxon>
        <taxon>Pseudomonadati</taxon>
        <taxon>Campylobacterota</taxon>
        <taxon>Epsilonproteobacteria</taxon>
        <taxon>Campylobacterales</taxon>
        <taxon>Campylobacteraceae</taxon>
        <taxon>Campylobacter</taxon>
    </lineage>
</organism>
<evidence type="ECO:0000313" key="4">
    <source>
        <dbReference type="Proteomes" id="UP000192902"/>
    </source>
</evidence>
<dbReference type="AlphaFoldDB" id="A0A1W6BUX3"/>
<gene>
    <name evidence="3" type="ORF">CCUN_0218</name>
</gene>
<dbReference type="InterPro" id="IPR046118">
    <property type="entry name" value="DUF6115"/>
</dbReference>
<evidence type="ECO:0000256" key="1">
    <source>
        <dbReference type="SAM" id="Coils"/>
    </source>
</evidence>
<dbReference type="OrthoDB" id="5323038at2"/>
<evidence type="ECO:0000313" key="3">
    <source>
        <dbReference type="EMBL" id="ARJ55874.1"/>
    </source>
</evidence>
<keyword evidence="2" id="KW-0472">Membrane</keyword>
<feature type="transmembrane region" description="Helical" evidence="2">
    <location>
        <begin position="6"/>
        <end position="24"/>
    </location>
</feature>
<dbReference type="Pfam" id="PF19610">
    <property type="entry name" value="DUF6115"/>
    <property type="match status" value="1"/>
</dbReference>
<feature type="coiled-coil region" evidence="1">
    <location>
        <begin position="33"/>
        <end position="85"/>
    </location>
</feature>
<keyword evidence="2" id="KW-1133">Transmembrane helix</keyword>
<sequence>MSEDVLYLVFVIVLLIAMLAYMNIKDRENGAKIAKLQNAMEDITKELHYLKKEFLSKMENSDASYNDENYNLELLKDEMKILLEKELTQRILPVLKSIQGMENIIEEFQNEQQNRILNLEQKAQSMTKLTPNYDTEEQKIIDLFKEGKSIEQIAKDLRIGTGNVELVLKFKKLIK</sequence>
<dbReference type="RefSeq" id="WP_027305063.1">
    <property type="nucleotide sequence ID" value="NZ_CP020867.1"/>
</dbReference>
<dbReference type="STRING" id="1121267.CCUN_0218"/>
<accession>A0A1W6BUX3</accession>
<dbReference type="Proteomes" id="UP000192902">
    <property type="component" value="Chromosome"/>
</dbReference>
<protein>
    <recommendedName>
        <fullName evidence="5">Periplasmic protein</fullName>
    </recommendedName>
</protein>
<evidence type="ECO:0000256" key="2">
    <source>
        <dbReference type="SAM" id="Phobius"/>
    </source>
</evidence>
<dbReference type="eggNOG" id="ENOG5031AC2">
    <property type="taxonomic scope" value="Bacteria"/>
</dbReference>
<proteinExistence type="predicted"/>